<dbReference type="EMBL" id="JANRMS010002300">
    <property type="protein sequence ID" value="KAJ3523186.1"/>
    <property type="molecule type" value="Genomic_DNA"/>
</dbReference>
<name>A0ACC1RN62_9HYPO</name>
<evidence type="ECO:0000313" key="1">
    <source>
        <dbReference type="EMBL" id="KAJ3523186.1"/>
    </source>
</evidence>
<reference evidence="1" key="1">
    <citation type="submission" date="2022-08" db="EMBL/GenBank/DDBJ databases">
        <title>Genome Sequence of Fusarium decemcellulare.</title>
        <authorList>
            <person name="Buettner E."/>
        </authorList>
    </citation>
    <scope>NUCLEOTIDE SEQUENCE</scope>
    <source>
        <strain evidence="1">Babe19</strain>
    </source>
</reference>
<gene>
    <name evidence="1" type="ORF">NM208_g12550</name>
</gene>
<sequence>METAGLMDVVPCLPIRGICDYSDSHKSKEWQRYAAATAAAFAREFFEEFSAGRELRRIEHEHDPPHQAVSPDRRMLLLESLKFDQIDARKTNIKSAQSKTCHWFLKLPEYQEWLDAQNQAQNHGFLWIRGKPGAGKSTIMKFIYLKTKKKGPLRPTVTASFFFNARGKELEKSVSGMYRSLLLQLLEGFPELQEVLDDTDLVSRCQSDCPSLNVLKDLFFNAVSKLGSRTFTCFIDALDECDEQQVMDMVQYFEELAEQCAENGVRFQICFSSRHYPYIHIRRGIQLTLEDQRGHAEDLGKYVQSNLRIRDAALLAELLSQLLEKAAGVFLWIVLVVEILNKENRRGRLGLRKRLAEVPTGLSELFKDILKRDRDNMEDLLLCVLWVLCAKRPLSPEEYYHALWSGLALEHLADPEIPNVTGPDAGDCIGSYVITSSKGLAEVTKTKTPSVQFIHESVRDFLIKDGGLYELWPDLSFDWESLSHERLKQCCNSYMNHPSVLLSASGLAWPKVTRSYPFLEYASQQVLYHANLAAAAVPQDDFLFQFPLRKWIPIANLFEKYRVRHYSQDLDLLYVLADRGFSTLIRKILENEPTIDITGGRYGTPLFAALANAHKDAVAALLGLASNIHNGVDICEGLKASREPTGFKNRTNLTWAIKNGHTSISTRLVLAGASVNEIDGNGESPLVLALARILFEQGAAFEAGKEDRQTPFPEASDVAVVRLLIEKGADVKAAYVKIGDMLIFALFRYGLKKEIKCLVDEGVDISVRDNNGRTLLYLASRDEKESDMKFLIENGADINCRNSTGHTPLHIAATKGKESIVGFLIKNGADINSRDSTGCTPLHGALIHGRERGVRLLLENGADVNLPNNEGVTPLHRASRRESESIVKLLIENGADINFRDKKGNTPLHEASFLGSRRFRHLASTPANMLATTLFISLAFLAVSSNALGSRYSPRDEAPVVDEFSWEAFAELTNIDPGSYLEGVSDNGGDETIACTTKPRPRQTRLPSSHSRLDRPRRRRRQHQNWLPSVPLRHVW</sequence>
<comment type="caution">
    <text evidence="1">The sequence shown here is derived from an EMBL/GenBank/DDBJ whole genome shotgun (WGS) entry which is preliminary data.</text>
</comment>
<dbReference type="Proteomes" id="UP001148629">
    <property type="component" value="Unassembled WGS sequence"/>
</dbReference>
<evidence type="ECO:0000313" key="2">
    <source>
        <dbReference type="Proteomes" id="UP001148629"/>
    </source>
</evidence>
<proteinExistence type="predicted"/>
<protein>
    <submittedName>
        <fullName evidence="1">Uncharacterized protein</fullName>
    </submittedName>
</protein>
<accession>A0ACC1RN62</accession>
<keyword evidence="2" id="KW-1185">Reference proteome</keyword>
<organism evidence="1 2">
    <name type="scientific">Fusarium decemcellulare</name>
    <dbReference type="NCBI Taxonomy" id="57161"/>
    <lineage>
        <taxon>Eukaryota</taxon>
        <taxon>Fungi</taxon>
        <taxon>Dikarya</taxon>
        <taxon>Ascomycota</taxon>
        <taxon>Pezizomycotina</taxon>
        <taxon>Sordariomycetes</taxon>
        <taxon>Hypocreomycetidae</taxon>
        <taxon>Hypocreales</taxon>
        <taxon>Nectriaceae</taxon>
        <taxon>Fusarium</taxon>
        <taxon>Fusarium decemcellulare species complex</taxon>
    </lineage>
</organism>